<keyword evidence="3" id="KW-0804">Transcription</keyword>
<dbReference type="EMBL" id="BRPJ01000073">
    <property type="protein sequence ID" value="GLB31508.1"/>
    <property type="molecule type" value="Genomic_DNA"/>
</dbReference>
<protein>
    <submittedName>
        <fullName evidence="6">AraC family transcriptional regulator</fullName>
    </submittedName>
</protein>
<dbReference type="Pfam" id="PF02311">
    <property type="entry name" value="AraC_binding"/>
    <property type="match status" value="1"/>
</dbReference>
<dbReference type="SMART" id="SM00342">
    <property type="entry name" value="HTH_ARAC"/>
    <property type="match status" value="1"/>
</dbReference>
<evidence type="ECO:0000256" key="2">
    <source>
        <dbReference type="ARBA" id="ARBA00023125"/>
    </source>
</evidence>
<dbReference type="AlphaFoldDB" id="A0A3E2NHU4"/>
<evidence type="ECO:0000256" key="1">
    <source>
        <dbReference type="ARBA" id="ARBA00023015"/>
    </source>
</evidence>
<evidence type="ECO:0000313" key="6">
    <source>
        <dbReference type="EMBL" id="RFZ80559.1"/>
    </source>
</evidence>
<dbReference type="GO" id="GO:0003700">
    <property type="term" value="F:DNA-binding transcription factor activity"/>
    <property type="evidence" value="ECO:0007669"/>
    <property type="project" value="InterPro"/>
</dbReference>
<dbReference type="InterPro" id="IPR011051">
    <property type="entry name" value="RmlC_Cupin_sf"/>
</dbReference>
<keyword evidence="1" id="KW-0805">Transcription regulation</keyword>
<dbReference type="OrthoDB" id="9816335at2"/>
<dbReference type="Proteomes" id="UP001419084">
    <property type="component" value="Unassembled WGS sequence"/>
</dbReference>
<name>A0A3E2NHU4_9FIRM</name>
<evidence type="ECO:0000259" key="4">
    <source>
        <dbReference type="PROSITE" id="PS01124"/>
    </source>
</evidence>
<reference evidence="5 8" key="2">
    <citation type="journal article" date="2024" name="Int. J. Syst. Evol. Microbiol.">
        <title>Lacrimispora brassicae sp. nov. isolated from fermented cabbage, and proposal of Clostridium indicum Gundawar et al. 2019 and Clostridium methoxybenzovorans Mechichi et al. 1999 as heterotypic synonyms of Lacrimispora amygdalina (Parshina et al. 2003) Haas and Blanchard 2020 and Lacrimispora indolis (McClung and McCoy 1957) Haas and Blanchard 2020, respectively.</title>
        <authorList>
            <person name="Kobayashi H."/>
            <person name="Tanizawa Y."/>
            <person name="Sakamoto M."/>
            <person name="Ohkuma M."/>
            <person name="Tohno M."/>
        </authorList>
    </citation>
    <scope>NUCLEOTIDE SEQUENCE [LARGE SCALE GENOMIC DNA]</scope>
    <source>
        <strain evidence="5 8">DSM 12857</strain>
    </source>
</reference>
<dbReference type="PROSITE" id="PS01124">
    <property type="entry name" value="HTH_ARAC_FAMILY_2"/>
    <property type="match status" value="1"/>
</dbReference>
<accession>A0A3E2NHU4</accession>
<dbReference type="PANTHER" id="PTHR43280:SF28">
    <property type="entry name" value="HTH-TYPE TRANSCRIPTIONAL ACTIVATOR RHAS"/>
    <property type="match status" value="1"/>
</dbReference>
<keyword evidence="2" id="KW-0238">DNA-binding</keyword>
<proteinExistence type="predicted"/>
<evidence type="ECO:0000313" key="7">
    <source>
        <dbReference type="Proteomes" id="UP000260680"/>
    </source>
</evidence>
<dbReference type="InterPro" id="IPR009057">
    <property type="entry name" value="Homeodomain-like_sf"/>
</dbReference>
<keyword evidence="8" id="KW-1185">Reference proteome</keyword>
<gene>
    <name evidence="6" type="ORF">DS742_02425</name>
    <name evidence="5" type="ORF">LAD12857_34310</name>
</gene>
<dbReference type="Gene3D" id="2.60.120.10">
    <property type="entry name" value="Jelly Rolls"/>
    <property type="match status" value="1"/>
</dbReference>
<dbReference type="InterPro" id="IPR003313">
    <property type="entry name" value="AraC-bd"/>
</dbReference>
<dbReference type="Gene3D" id="1.10.10.60">
    <property type="entry name" value="Homeodomain-like"/>
    <property type="match status" value="2"/>
</dbReference>
<dbReference type="InterPro" id="IPR014710">
    <property type="entry name" value="RmlC-like_jellyroll"/>
</dbReference>
<organism evidence="6 7">
    <name type="scientific">Lacrimispora amygdalina</name>
    <dbReference type="NCBI Taxonomy" id="253257"/>
    <lineage>
        <taxon>Bacteria</taxon>
        <taxon>Bacillati</taxon>
        <taxon>Bacillota</taxon>
        <taxon>Clostridia</taxon>
        <taxon>Lachnospirales</taxon>
        <taxon>Lachnospiraceae</taxon>
        <taxon>Lacrimispora</taxon>
    </lineage>
</organism>
<dbReference type="Proteomes" id="UP000260680">
    <property type="component" value="Unassembled WGS sequence"/>
</dbReference>
<dbReference type="EMBL" id="QOHO01000009">
    <property type="protein sequence ID" value="RFZ80559.1"/>
    <property type="molecule type" value="Genomic_DNA"/>
</dbReference>
<evidence type="ECO:0000256" key="3">
    <source>
        <dbReference type="ARBA" id="ARBA00023163"/>
    </source>
</evidence>
<dbReference type="InterPro" id="IPR018060">
    <property type="entry name" value="HTH_AraC"/>
</dbReference>
<dbReference type="SUPFAM" id="SSF51182">
    <property type="entry name" value="RmlC-like cupins"/>
    <property type="match status" value="1"/>
</dbReference>
<evidence type="ECO:0000313" key="5">
    <source>
        <dbReference type="EMBL" id="GLB31508.1"/>
    </source>
</evidence>
<dbReference type="Pfam" id="PF12833">
    <property type="entry name" value="HTH_18"/>
    <property type="match status" value="1"/>
</dbReference>
<dbReference type="PANTHER" id="PTHR43280">
    <property type="entry name" value="ARAC-FAMILY TRANSCRIPTIONAL REGULATOR"/>
    <property type="match status" value="1"/>
</dbReference>
<comment type="caution">
    <text evidence="6">The sequence shown here is derived from an EMBL/GenBank/DDBJ whole genome shotgun (WGS) entry which is preliminary data.</text>
</comment>
<reference evidence="6 7" key="1">
    <citation type="submission" date="2018-07" db="EMBL/GenBank/DDBJ databases">
        <title>New species, Clostridium PI-S10-A1B.</title>
        <authorList>
            <person name="Krishna G."/>
            <person name="Summeta K."/>
            <person name="Shikha S."/>
            <person name="Prabhu P.B."/>
            <person name="Suresh K."/>
        </authorList>
    </citation>
    <scope>NUCLEOTIDE SEQUENCE [LARGE SCALE GENOMIC DNA]</scope>
    <source>
        <strain evidence="6 7">PI-S10-A1B</strain>
    </source>
</reference>
<evidence type="ECO:0000313" key="8">
    <source>
        <dbReference type="Proteomes" id="UP001419084"/>
    </source>
</evidence>
<feature type="domain" description="HTH araC/xylS-type" evidence="4">
    <location>
        <begin position="248"/>
        <end position="345"/>
    </location>
</feature>
<sequence>MNLMELYKTMSDINSIPKIDRNIMEQLLHSDGIAMSSTDKEGVTHILIKSFVILFWRTTSDSKVVTSLDFSPSLVMQDEEQLRAGMTPMHRHDYIEIAYVAKGEFSQLIAGEKRTFSQGSICIIDKNSEHADFIKDQDNFVIFICMKEDFFDELFLAELDDNNVQQFIRRALMKQKSLRQFLQFTPRDEQDVLFPLIEQVAKEKFENRKGAKYIIKGLIIRIFDILTRDYDINLTSTQLKRMNELLYSEVEEYLRKNYKDASLKELTKRFHFQQDYFARLIKKHAGITFSELLRKIRISKAEELLVNTRMPVTSIIESVGYENRHHFYNIFFELNNMTPEQYRQKHWDRSQDVSE</sequence>
<dbReference type="RefSeq" id="WP_117415450.1">
    <property type="nucleotide sequence ID" value="NZ_BRPJ01000073.1"/>
</dbReference>
<dbReference type="GO" id="GO:0043565">
    <property type="term" value="F:sequence-specific DNA binding"/>
    <property type="evidence" value="ECO:0007669"/>
    <property type="project" value="InterPro"/>
</dbReference>
<dbReference type="SUPFAM" id="SSF46689">
    <property type="entry name" value="Homeodomain-like"/>
    <property type="match status" value="1"/>
</dbReference>